<sequence>MQIRFCPIPSETARAWRSGSPDAYGLAPEWVEASSGSGTPCRHCLDQVPAGKPYLIVAHRPFEGLNPYTETGPIFLCAGDCAAGGPGFPERFLASEQYITRGYSADERIIYGTGAVTPTGRIEQRCRELFARKEIAFIHIRSASNNCFHCRVERG</sequence>
<evidence type="ECO:0000313" key="1">
    <source>
        <dbReference type="EMBL" id="RMC33817.1"/>
    </source>
</evidence>
<dbReference type="InterPro" id="IPR009593">
    <property type="entry name" value="DUF1203"/>
</dbReference>
<dbReference type="AlphaFoldDB" id="A0A3M0MR70"/>
<dbReference type="EMBL" id="QOKZ01000006">
    <property type="protein sequence ID" value="RMC33817.1"/>
    <property type="molecule type" value="Genomic_DNA"/>
</dbReference>
<proteinExistence type="predicted"/>
<dbReference type="OrthoDB" id="118609at2"/>
<accession>A0A3M0MR70</accession>
<dbReference type="PIRSF" id="PIRSF034110">
    <property type="entry name" value="DUF1203"/>
    <property type="match status" value="1"/>
</dbReference>
<gene>
    <name evidence="1" type="ORF">C9E81_16100</name>
</gene>
<keyword evidence="2" id="KW-1185">Reference proteome</keyword>
<dbReference type="RefSeq" id="WP_122113371.1">
    <property type="nucleotide sequence ID" value="NZ_QOKZ01000006.1"/>
</dbReference>
<comment type="caution">
    <text evidence="1">The sequence shown here is derived from an EMBL/GenBank/DDBJ whole genome shotgun (WGS) entry which is preliminary data.</text>
</comment>
<protein>
    <submittedName>
        <fullName evidence="1">DUF1203 domain-containing protein</fullName>
    </submittedName>
</protein>
<name>A0A3M0MR70_9RHOB</name>
<reference evidence="1 2" key="1">
    <citation type="submission" date="2018-07" db="EMBL/GenBank/DDBJ databases">
        <authorList>
            <person name="Zhang Y."/>
            <person name="Wang L."/>
            <person name="Ma S."/>
        </authorList>
    </citation>
    <scope>NUCLEOTIDE SEQUENCE [LARGE SCALE GENOMIC DNA]</scope>
    <source>
        <strain evidence="1 2">4-2</strain>
    </source>
</reference>
<dbReference type="Pfam" id="PF06718">
    <property type="entry name" value="DUF1203"/>
    <property type="match status" value="1"/>
</dbReference>
<dbReference type="Proteomes" id="UP000273516">
    <property type="component" value="Unassembled WGS sequence"/>
</dbReference>
<organism evidence="1 2">
    <name type="scientific">Paracoccus alkanivorans</name>
    <dbReference type="NCBI Taxonomy" id="2116655"/>
    <lineage>
        <taxon>Bacteria</taxon>
        <taxon>Pseudomonadati</taxon>
        <taxon>Pseudomonadota</taxon>
        <taxon>Alphaproteobacteria</taxon>
        <taxon>Rhodobacterales</taxon>
        <taxon>Paracoccaceae</taxon>
        <taxon>Paracoccus</taxon>
    </lineage>
</organism>
<evidence type="ECO:0000313" key="2">
    <source>
        <dbReference type="Proteomes" id="UP000273516"/>
    </source>
</evidence>